<reference evidence="2" key="1">
    <citation type="submission" date="2016-11" db="UniProtKB">
        <authorList>
            <consortium name="WormBaseParasite"/>
        </authorList>
    </citation>
    <scope>IDENTIFICATION</scope>
</reference>
<organism evidence="1 2">
    <name type="scientific">Heterorhabditis bacteriophora</name>
    <name type="common">Entomopathogenic nematode worm</name>
    <dbReference type="NCBI Taxonomy" id="37862"/>
    <lineage>
        <taxon>Eukaryota</taxon>
        <taxon>Metazoa</taxon>
        <taxon>Ecdysozoa</taxon>
        <taxon>Nematoda</taxon>
        <taxon>Chromadorea</taxon>
        <taxon>Rhabditida</taxon>
        <taxon>Rhabditina</taxon>
        <taxon>Rhabditomorpha</taxon>
        <taxon>Strongyloidea</taxon>
        <taxon>Heterorhabditidae</taxon>
        <taxon>Heterorhabditis</taxon>
    </lineage>
</organism>
<accession>A0A1I7X276</accession>
<keyword evidence="1" id="KW-1185">Reference proteome</keyword>
<protein>
    <submittedName>
        <fullName evidence="2">Uncharacterized protein</fullName>
    </submittedName>
</protein>
<proteinExistence type="predicted"/>
<dbReference type="AlphaFoldDB" id="A0A1I7X276"/>
<evidence type="ECO:0000313" key="2">
    <source>
        <dbReference type="WBParaSite" id="Hba_11513"/>
    </source>
</evidence>
<dbReference type="WBParaSite" id="Hba_11513">
    <property type="protein sequence ID" value="Hba_11513"/>
    <property type="gene ID" value="Hba_11513"/>
</dbReference>
<name>A0A1I7X276_HETBA</name>
<evidence type="ECO:0000313" key="1">
    <source>
        <dbReference type="Proteomes" id="UP000095283"/>
    </source>
</evidence>
<dbReference type="Proteomes" id="UP000095283">
    <property type="component" value="Unplaced"/>
</dbReference>
<sequence>MSRVFTKNFSHHRHNIFISSIKSVTLLS</sequence>